<name>A0AB39RM32_9ACTN</name>
<dbReference type="Gene3D" id="2.40.10.120">
    <property type="match status" value="1"/>
</dbReference>
<proteinExistence type="predicted"/>
<protein>
    <submittedName>
        <fullName evidence="1">Trypsin-like peptidase domain-containing protein</fullName>
    </submittedName>
</protein>
<dbReference type="RefSeq" id="WP_369250291.1">
    <property type="nucleotide sequence ID" value="NZ_CP163443.1"/>
</dbReference>
<dbReference type="SUPFAM" id="SSF52540">
    <property type="entry name" value="P-loop containing nucleoside triphosphate hydrolases"/>
    <property type="match status" value="1"/>
</dbReference>
<dbReference type="InterPro" id="IPR027417">
    <property type="entry name" value="P-loop_NTPase"/>
</dbReference>
<dbReference type="SUPFAM" id="SSF50494">
    <property type="entry name" value="Trypsin-like serine proteases"/>
    <property type="match status" value="1"/>
</dbReference>
<reference evidence="1" key="1">
    <citation type="submission" date="2024-07" db="EMBL/GenBank/DDBJ databases">
        <authorList>
            <person name="Yu S.T."/>
        </authorList>
    </citation>
    <scope>NUCLEOTIDE SEQUENCE</scope>
    <source>
        <strain evidence="1">R41</strain>
    </source>
</reference>
<dbReference type="Pfam" id="PF13365">
    <property type="entry name" value="Trypsin_2"/>
    <property type="match status" value="1"/>
</dbReference>
<dbReference type="Gene3D" id="3.40.50.300">
    <property type="entry name" value="P-loop containing nucleotide triphosphate hydrolases"/>
    <property type="match status" value="1"/>
</dbReference>
<accession>A0AB39RM32</accession>
<organism evidence="1">
    <name type="scientific">Streptomyces sp. R41</name>
    <dbReference type="NCBI Taxonomy" id="3238632"/>
    <lineage>
        <taxon>Bacteria</taxon>
        <taxon>Bacillati</taxon>
        <taxon>Actinomycetota</taxon>
        <taxon>Actinomycetes</taxon>
        <taxon>Kitasatosporales</taxon>
        <taxon>Streptomycetaceae</taxon>
        <taxon>Streptomyces</taxon>
    </lineage>
</organism>
<dbReference type="EMBL" id="CP163443">
    <property type="protein sequence ID" value="XDQ57222.1"/>
    <property type="molecule type" value="Genomic_DNA"/>
</dbReference>
<dbReference type="InterPro" id="IPR009003">
    <property type="entry name" value="Peptidase_S1_PA"/>
</dbReference>
<sequence>MHGRVLVGARDRGGGCAVTARAVLTARHVVRGHDTAELAFALPTGRTVEVVRTEDDEQLDVAVLHLAEDVEPSSLSTATEGAVWRVRAAPHTPRGNDPGLTGIVDFAATEITNDRGYGLHVLQLRVQQDLGSFKGYSGSAVVIPGSGGVAGILVEQVPLRTRTTVGQERPASNVLYAVPVDTVVARFRLTGTVRVSARLPLETPIGNLVEATLGSADEPVPFGGRSAELAELTDWLWDASADRRLLVTATAGRGKSSLLIRWIDSLVGSPALSVVFVPISIAFDIATEDVVHRALVARVARAYRVPVAVSGRGADELREELADLLRRPPPSGRLLVVVDGLDEAVGWDPGPHFLPHELAEDVRVVLSARHTADRPTAHDWRERLGWRRARTLDVPALSVEGVREVLAHQPDLRAALPDLSGLAAELHRLSDGEPVVLRLYVDELAELLQEKGQVPDLSSLRSVERGLTAYFERWWADQEVQWRSGLGPPSSDVGALLDTLALACGPLTRGDALQVMRHLSPPQNRRTPMGDRLDRSLVALRRFLTRREGDRALVLGHPRYASTRQRRLREDGEFARVEDAYLTWAQETFRDVRKGRLAADDIPAYLVKHLGQHLDRAGAVRPELLVPLGSTEWRRAWDSTSEDVHGHLPDVRRAMSGLTAEARRGTVRRRRAFPVAAALGVAASRANTSVQAACLSPALAAELVRWNVWSESRAIGYVLGLQSPVERATGVGVLIPVLRTTGRAEIDGLLDSARPAHDLEFAEALAAYVVHLARISSPDEAVRVAEHQIVPDTGTIYAGSRRTYEEAYALISLVPHLDGDLAARACRKAVERLDRLGSGEELLRVLTASVPLDRAVRLAAALGHQDPEHAVVHWMTRGKALSPDQYENVARFPDVVAITAPWLPDSIRAERLSGALDDVIRDFDPVLWPDVLGRMAPHLTPDLCRRAQHMASSLSAPDRCRVYAALSRGPFPAHERQQIVEFLDGHAETALFGGSNHFRDAMAAMTQGGLGRLVLRIIRARDRQGDALSVLEAVAPALEEELIPEALRLAMADSSAGDSSGLRAVVARWASFGPSAASDALAETYRTRLSVTDDDALALSLTPEPPDGGWDSALRELAGEELRFAVLAGMCARLPMTPTGAMRLAKTLPPSWLRDKARRVAGTALAHGIDEVALSRLIDDCAGEDLDLDKERLTHAYFVRLARSVTPAAAVAFAQRGGSHSLLACALSAAGPDLPSSAVSLTMAAARRRAHAAEYRDRTKEGAWSAANLLVALLPSVSAPEADRLWEEVETYLDGQQAEMPWNLSRATQLFHHVPDRFRARAWSLLLPPGFAEGETSFSQGSRPGDVPVGWASRVAELIDAFDRHHLDVLAGTVERQAGSSGERDSLRAAIAVRKAHLGDIPEALDGIHDCGWAPSSAHAAMEIADGMAPEFLGEWINAVLRRFSGTRSNELRAAVLASSSPLQVSVPVPVAAEIAGRWLTDGRWRRRSELVADVIGLAPLLLRLDETGENLRAAVRGDASLKALRKLLA</sequence>
<evidence type="ECO:0000313" key="1">
    <source>
        <dbReference type="EMBL" id="XDQ57222.1"/>
    </source>
</evidence>
<gene>
    <name evidence="1" type="ORF">AB5J53_38820</name>
</gene>